<protein>
    <submittedName>
        <fullName evidence="3">BatB protein</fullName>
    </submittedName>
</protein>
<dbReference type="Pfam" id="PF00092">
    <property type="entry name" value="VWA"/>
    <property type="match status" value="1"/>
</dbReference>
<dbReference type="Gene3D" id="3.40.50.410">
    <property type="entry name" value="von Willebrand factor, type A domain"/>
    <property type="match status" value="1"/>
</dbReference>
<dbReference type="EMBL" id="NVWI01000003">
    <property type="protein sequence ID" value="PCJ42128.1"/>
    <property type="molecule type" value="Genomic_DNA"/>
</dbReference>
<evidence type="ECO:0000256" key="1">
    <source>
        <dbReference type="SAM" id="Phobius"/>
    </source>
</evidence>
<accession>A0A2A5CF36</accession>
<feature type="domain" description="VWFA" evidence="2">
    <location>
        <begin position="91"/>
        <end position="289"/>
    </location>
</feature>
<dbReference type="AlphaFoldDB" id="A0A2A5CF36"/>
<evidence type="ECO:0000313" key="4">
    <source>
        <dbReference type="Proteomes" id="UP000228987"/>
    </source>
</evidence>
<evidence type="ECO:0000259" key="2">
    <source>
        <dbReference type="PROSITE" id="PS50234"/>
    </source>
</evidence>
<keyword evidence="1" id="KW-1133">Transmembrane helix</keyword>
<reference evidence="4" key="1">
    <citation type="submission" date="2017-08" db="EMBL/GenBank/DDBJ databases">
        <title>A dynamic microbial community with high functional redundancy inhabits the cold, oxic subseafloor aquifer.</title>
        <authorList>
            <person name="Tully B.J."/>
            <person name="Wheat C.G."/>
            <person name="Glazer B.T."/>
            <person name="Huber J.A."/>
        </authorList>
    </citation>
    <scope>NUCLEOTIDE SEQUENCE [LARGE SCALE GENOMIC DNA]</scope>
</reference>
<dbReference type="Proteomes" id="UP000228987">
    <property type="component" value="Unassembled WGS sequence"/>
</dbReference>
<dbReference type="InterPro" id="IPR002035">
    <property type="entry name" value="VWF_A"/>
</dbReference>
<name>A0A2A5CF36_9GAMM</name>
<dbReference type="SMART" id="SM00327">
    <property type="entry name" value="VWA"/>
    <property type="match status" value="1"/>
</dbReference>
<organism evidence="3 4">
    <name type="scientific">SAR86 cluster bacterium</name>
    <dbReference type="NCBI Taxonomy" id="2030880"/>
    <lineage>
        <taxon>Bacteria</taxon>
        <taxon>Pseudomonadati</taxon>
        <taxon>Pseudomonadota</taxon>
        <taxon>Gammaproteobacteria</taxon>
        <taxon>SAR86 cluster</taxon>
    </lineage>
</organism>
<dbReference type="PANTHER" id="PTHR22550">
    <property type="entry name" value="SPORE GERMINATION PROTEIN"/>
    <property type="match status" value="1"/>
</dbReference>
<sequence length="346" mass="38382">MIEFQWPWIFILLPLPYFINRLMPRAEIIEAPLFVPFFTSLKSAVNFSPRLGSRSLLLSLLALLCWLLLVAAASRPQWVGEPVQLPTTGRDLMLSVDISGSMEAQDIQLEGRNATRLEVVKSVVGDFVERRSGDRLGLILFAARAYTQAPLTFDRETVGILLEEAQIGIIEENATAIGDAIGLGVRHLRERPEASRILILLTDGVNNAGQVSPLQAGELASREGIRIYTIGIGAESSARSSIFSSRAVNPSADLDETTLTEIAENTGGQYFRARNIEELEQIYAILDELEPVEQEDETFRPTIALFYWPLGLCLFLSFLIALTRLPILSPWKKVLAEPIAMTESKN</sequence>
<dbReference type="PANTHER" id="PTHR22550:SF18">
    <property type="entry name" value="VWFA DOMAIN-CONTAINING PROTEIN"/>
    <property type="match status" value="1"/>
</dbReference>
<dbReference type="InterPro" id="IPR050768">
    <property type="entry name" value="UPF0353/GerABKA_families"/>
</dbReference>
<dbReference type="CDD" id="cd01467">
    <property type="entry name" value="vWA_BatA_type"/>
    <property type="match status" value="1"/>
</dbReference>
<dbReference type="SUPFAM" id="SSF53300">
    <property type="entry name" value="vWA-like"/>
    <property type="match status" value="1"/>
</dbReference>
<keyword evidence="1" id="KW-0472">Membrane</keyword>
<proteinExistence type="predicted"/>
<keyword evidence="1" id="KW-0812">Transmembrane</keyword>
<feature type="transmembrane region" description="Helical" evidence="1">
    <location>
        <begin position="305"/>
        <end position="323"/>
    </location>
</feature>
<comment type="caution">
    <text evidence="3">The sequence shown here is derived from an EMBL/GenBank/DDBJ whole genome shotgun (WGS) entry which is preliminary data.</text>
</comment>
<gene>
    <name evidence="3" type="ORF">COA71_05925</name>
</gene>
<dbReference type="InterPro" id="IPR036465">
    <property type="entry name" value="vWFA_dom_sf"/>
</dbReference>
<evidence type="ECO:0000313" key="3">
    <source>
        <dbReference type="EMBL" id="PCJ42128.1"/>
    </source>
</evidence>
<dbReference type="InterPro" id="IPR033881">
    <property type="entry name" value="vWA_BatA_type"/>
</dbReference>
<dbReference type="PROSITE" id="PS50234">
    <property type="entry name" value="VWFA"/>
    <property type="match status" value="1"/>
</dbReference>